<dbReference type="InterPro" id="IPR007599">
    <property type="entry name" value="DER1"/>
</dbReference>
<dbReference type="PANTHER" id="PTHR11009">
    <property type="entry name" value="DER1-LIKE PROTEIN, DERLIN"/>
    <property type="match status" value="1"/>
</dbReference>
<dbReference type="InterPro" id="IPR035952">
    <property type="entry name" value="Rhomboid-like_sf"/>
</dbReference>
<evidence type="ECO:0000256" key="5">
    <source>
        <dbReference type="ARBA" id="ARBA00022989"/>
    </source>
</evidence>
<evidence type="ECO:0000256" key="6">
    <source>
        <dbReference type="ARBA" id="ARBA00023136"/>
    </source>
</evidence>
<dbReference type="EMBL" id="ML978136">
    <property type="protein sequence ID" value="KAF2094008.1"/>
    <property type="molecule type" value="Genomic_DNA"/>
</dbReference>
<dbReference type="OrthoDB" id="1716531at2759"/>
<comment type="similarity">
    <text evidence="2 7">Belongs to the derlin family.</text>
</comment>
<dbReference type="GO" id="GO:0005789">
    <property type="term" value="C:endoplasmic reticulum membrane"/>
    <property type="evidence" value="ECO:0007669"/>
    <property type="project" value="UniProtKB-SubCell"/>
</dbReference>
<evidence type="ECO:0000256" key="4">
    <source>
        <dbReference type="ARBA" id="ARBA00022824"/>
    </source>
</evidence>
<evidence type="ECO:0000313" key="9">
    <source>
        <dbReference type="Proteomes" id="UP000799772"/>
    </source>
</evidence>
<evidence type="ECO:0000256" key="3">
    <source>
        <dbReference type="ARBA" id="ARBA00022692"/>
    </source>
</evidence>
<reference evidence="8" key="1">
    <citation type="journal article" date="2020" name="Stud. Mycol.">
        <title>101 Dothideomycetes genomes: a test case for predicting lifestyles and emergence of pathogens.</title>
        <authorList>
            <person name="Haridas S."/>
            <person name="Albert R."/>
            <person name="Binder M."/>
            <person name="Bloem J."/>
            <person name="Labutti K."/>
            <person name="Salamov A."/>
            <person name="Andreopoulos B."/>
            <person name="Baker S."/>
            <person name="Barry K."/>
            <person name="Bills G."/>
            <person name="Bluhm B."/>
            <person name="Cannon C."/>
            <person name="Castanera R."/>
            <person name="Culley D."/>
            <person name="Daum C."/>
            <person name="Ezra D."/>
            <person name="Gonzalez J."/>
            <person name="Henrissat B."/>
            <person name="Kuo A."/>
            <person name="Liang C."/>
            <person name="Lipzen A."/>
            <person name="Lutzoni F."/>
            <person name="Magnuson J."/>
            <person name="Mondo S."/>
            <person name="Nolan M."/>
            <person name="Ohm R."/>
            <person name="Pangilinan J."/>
            <person name="Park H.-J."/>
            <person name="Ramirez L."/>
            <person name="Alfaro M."/>
            <person name="Sun H."/>
            <person name="Tritt A."/>
            <person name="Yoshinaga Y."/>
            <person name="Zwiers L.-H."/>
            <person name="Turgeon B."/>
            <person name="Goodwin S."/>
            <person name="Spatafora J."/>
            <person name="Crous P."/>
            <person name="Grigoriev I."/>
        </authorList>
    </citation>
    <scope>NUCLEOTIDE SEQUENCE</scope>
    <source>
        <strain evidence="8">CBS 133067</strain>
    </source>
</reference>
<keyword evidence="4 7" id="KW-0256">Endoplasmic reticulum</keyword>
<evidence type="ECO:0000256" key="2">
    <source>
        <dbReference type="ARBA" id="ARBA00008917"/>
    </source>
</evidence>
<feature type="transmembrane region" description="Helical" evidence="7">
    <location>
        <begin position="138"/>
        <end position="162"/>
    </location>
</feature>
<evidence type="ECO:0000256" key="7">
    <source>
        <dbReference type="RuleBase" id="RU363059"/>
    </source>
</evidence>
<feature type="transmembrane region" description="Helical" evidence="7">
    <location>
        <begin position="17"/>
        <end position="40"/>
    </location>
</feature>
<name>A0A9P4I5T3_9PEZI</name>
<comment type="subcellular location">
    <subcellularLocation>
        <location evidence="1 7">Endoplasmic reticulum membrane</location>
        <topology evidence="1 7">Multi-pass membrane protein</topology>
    </subcellularLocation>
</comment>
<proteinExistence type="inferred from homology"/>
<keyword evidence="6 7" id="KW-0472">Membrane</keyword>
<comment type="function">
    <text evidence="7">May be involved in the degradation of misfolded endoplasmic reticulum (ER) luminal proteins.</text>
</comment>
<sequence>MHQLEQWIMETPPCTRYWTAATLAISLLVHSKILSPFQLFYSYRAVFHKKQFWRLFTTFCYFGSFNLDLLFHVYFMQRYARLLEESSGRSPARFSWMLLFISVSILCIAPLFSIAFLSQTLSSTLVYIWSRKNPDTTLSFLGLFVFKAPYLPWVMMIIHLVMHGTVPKDEITGVVVGHVWYFFNDVYPSLYNNHRPLDPPGWWLWLFERRPQVTHVPVEAVAGDNANADAGAPAQPVEVQHM</sequence>
<dbReference type="SUPFAM" id="SSF144091">
    <property type="entry name" value="Rhomboid-like"/>
    <property type="match status" value="1"/>
</dbReference>
<dbReference type="Pfam" id="PF04511">
    <property type="entry name" value="DER1"/>
    <property type="match status" value="1"/>
</dbReference>
<dbReference type="GO" id="GO:0006950">
    <property type="term" value="P:response to stress"/>
    <property type="evidence" value="ECO:0007669"/>
    <property type="project" value="UniProtKB-ARBA"/>
</dbReference>
<protein>
    <recommendedName>
        <fullName evidence="7">Derlin</fullName>
    </recommendedName>
</protein>
<evidence type="ECO:0000256" key="1">
    <source>
        <dbReference type="ARBA" id="ARBA00004477"/>
    </source>
</evidence>
<keyword evidence="3 7" id="KW-0812">Transmembrane</keyword>
<keyword evidence="5 7" id="KW-1133">Transmembrane helix</keyword>
<organism evidence="8 9">
    <name type="scientific">Rhizodiscina lignyota</name>
    <dbReference type="NCBI Taxonomy" id="1504668"/>
    <lineage>
        <taxon>Eukaryota</taxon>
        <taxon>Fungi</taxon>
        <taxon>Dikarya</taxon>
        <taxon>Ascomycota</taxon>
        <taxon>Pezizomycotina</taxon>
        <taxon>Dothideomycetes</taxon>
        <taxon>Pleosporomycetidae</taxon>
        <taxon>Aulographales</taxon>
        <taxon>Rhizodiscinaceae</taxon>
        <taxon>Rhizodiscina</taxon>
    </lineage>
</organism>
<feature type="transmembrane region" description="Helical" evidence="7">
    <location>
        <begin position="94"/>
        <end position="117"/>
    </location>
</feature>
<dbReference type="AlphaFoldDB" id="A0A9P4I5T3"/>
<comment type="caution">
    <text evidence="8">The sequence shown here is derived from an EMBL/GenBank/DDBJ whole genome shotgun (WGS) entry which is preliminary data.</text>
</comment>
<dbReference type="Proteomes" id="UP000799772">
    <property type="component" value="Unassembled WGS sequence"/>
</dbReference>
<keyword evidence="9" id="KW-1185">Reference proteome</keyword>
<gene>
    <name evidence="8" type="ORF">NA57DRAFT_47685</name>
</gene>
<feature type="transmembrane region" description="Helical" evidence="7">
    <location>
        <begin position="52"/>
        <end position="74"/>
    </location>
</feature>
<evidence type="ECO:0000313" key="8">
    <source>
        <dbReference type="EMBL" id="KAF2094008.1"/>
    </source>
</evidence>
<accession>A0A9P4I5T3</accession>